<reference evidence="2 3" key="1">
    <citation type="journal article" date="2019" name="Emerg. Microbes Infect.">
        <title>Comprehensive subspecies identification of 175 nontuberculous mycobacteria species based on 7547 genomic profiles.</title>
        <authorList>
            <person name="Matsumoto Y."/>
            <person name="Kinjo T."/>
            <person name="Motooka D."/>
            <person name="Nabeya D."/>
            <person name="Jung N."/>
            <person name="Uechi K."/>
            <person name="Horii T."/>
            <person name="Iida T."/>
            <person name="Fujita J."/>
            <person name="Nakamura S."/>
        </authorList>
    </citation>
    <scope>NUCLEOTIDE SEQUENCE [LARGE SCALE GENOMIC DNA]</scope>
    <source>
        <strain evidence="2 3">JCM 30275</strain>
    </source>
</reference>
<evidence type="ECO:0000259" key="1">
    <source>
        <dbReference type="SMART" id="SM00507"/>
    </source>
</evidence>
<name>A0A6N4W7S8_9MYCO</name>
<dbReference type="AlphaFoldDB" id="A0A6N4W7S8"/>
<accession>A0A6N4W7S8</accession>
<keyword evidence="3" id="KW-1185">Reference proteome</keyword>
<dbReference type="InterPro" id="IPR003870">
    <property type="entry name" value="DUF222"/>
</dbReference>
<proteinExistence type="predicted"/>
<evidence type="ECO:0000313" key="3">
    <source>
        <dbReference type="Proteomes" id="UP000467249"/>
    </source>
</evidence>
<protein>
    <recommendedName>
        <fullName evidence="1">HNH nuclease domain-containing protein</fullName>
    </recommendedName>
</protein>
<dbReference type="Proteomes" id="UP000467249">
    <property type="component" value="Chromosome"/>
</dbReference>
<sequence length="486" mass="53102">MFDDGLRSASDAEVVRAIADFAREEARTAAKRIAAISELVRRRCGDDERAYWACDPWDAAAAEIGAALGVSRGRASGDMHLGLSLRYRLPQVADLFMDGLISHRVCAAIADRTDLIQDQTALDLIDSAIAEHARAWGILSAYKLEKAIDAWVDRIDPGALHQARSRARDRDVQFGSRNDVAGSTSVHGRLFATDARLLDRRLMQMARGVCDDDPRTLGQRRADALGALAAGSDRLACQCGTPECPAADDDGRAGSVVIHVVTDADVTTLTPDPAMSGADVPAADGAVSGQATATLTGRGGIVPTSLLAEFTSRGARVRNIRRPSEQPESGYRPSAALEEFVRFRDLTCRFPQCDVPAEACDIDHTIPWPAGPTHPSNLKCMCRKDHLLKTFWDGWSDVQFPDGTVEWTSPTGEVYATKPGSLILFPRWNITTSPLPPRQPIDPSRARTLMMPTRRRTRAQNRARYISRERAVNDVRVAKRSEPPPF</sequence>
<dbReference type="InterPro" id="IPR003615">
    <property type="entry name" value="HNH_nuc"/>
</dbReference>
<dbReference type="EMBL" id="AP022620">
    <property type="protein sequence ID" value="BBZ76578.1"/>
    <property type="molecule type" value="Genomic_DNA"/>
</dbReference>
<evidence type="ECO:0000313" key="2">
    <source>
        <dbReference type="EMBL" id="BBZ76578.1"/>
    </source>
</evidence>
<dbReference type="Pfam" id="PF02720">
    <property type="entry name" value="DUF222"/>
    <property type="match status" value="1"/>
</dbReference>
<dbReference type="KEGG" id="many:MANY_19150"/>
<dbReference type="CDD" id="cd00085">
    <property type="entry name" value="HNHc"/>
    <property type="match status" value="1"/>
</dbReference>
<dbReference type="SMART" id="SM00507">
    <property type="entry name" value="HNHc"/>
    <property type="match status" value="1"/>
</dbReference>
<organism evidence="2 3">
    <name type="scientific">Mycolicibacterium anyangense</name>
    <dbReference type="NCBI Taxonomy" id="1431246"/>
    <lineage>
        <taxon>Bacteria</taxon>
        <taxon>Bacillati</taxon>
        <taxon>Actinomycetota</taxon>
        <taxon>Actinomycetes</taxon>
        <taxon>Mycobacteriales</taxon>
        <taxon>Mycobacteriaceae</taxon>
        <taxon>Mycolicibacterium</taxon>
    </lineage>
</organism>
<feature type="domain" description="HNH nuclease" evidence="1">
    <location>
        <begin position="336"/>
        <end position="387"/>
    </location>
</feature>
<gene>
    <name evidence="2" type="ORF">MANY_19150</name>
</gene>
<dbReference type="RefSeq" id="WP_163804021.1">
    <property type="nucleotide sequence ID" value="NZ_AP022620.1"/>
</dbReference>